<dbReference type="PROSITE" id="PS50280">
    <property type="entry name" value="SET"/>
    <property type="match status" value="1"/>
</dbReference>
<gene>
    <name evidence="2" type="ORF">M406DRAFT_358697</name>
</gene>
<proteinExistence type="predicted"/>
<dbReference type="Gene3D" id="2.170.270.10">
    <property type="entry name" value="SET domain"/>
    <property type="match status" value="1"/>
</dbReference>
<evidence type="ECO:0000313" key="3">
    <source>
        <dbReference type="Proteomes" id="UP000803844"/>
    </source>
</evidence>
<comment type="caution">
    <text evidence="2">The sequence shown here is derived from an EMBL/GenBank/DDBJ whole genome shotgun (WGS) entry which is preliminary data.</text>
</comment>
<accession>A0A9P5CJC8</accession>
<dbReference type="Pfam" id="PF00856">
    <property type="entry name" value="SET"/>
    <property type="match status" value="1"/>
</dbReference>
<evidence type="ECO:0000259" key="1">
    <source>
        <dbReference type="PROSITE" id="PS50280"/>
    </source>
</evidence>
<dbReference type="InterPro" id="IPR001214">
    <property type="entry name" value="SET_dom"/>
</dbReference>
<dbReference type="RefSeq" id="XP_040771046.1">
    <property type="nucleotide sequence ID" value="XM_040923977.1"/>
</dbReference>
<dbReference type="OrthoDB" id="1678912at2759"/>
<evidence type="ECO:0000313" key="2">
    <source>
        <dbReference type="EMBL" id="KAF3760067.1"/>
    </source>
</evidence>
<dbReference type="AlphaFoldDB" id="A0A9P5CJC8"/>
<feature type="domain" description="SET" evidence="1">
    <location>
        <begin position="278"/>
        <end position="390"/>
    </location>
</feature>
<dbReference type="Proteomes" id="UP000803844">
    <property type="component" value="Unassembled WGS sequence"/>
</dbReference>
<dbReference type="GeneID" id="63841106"/>
<organism evidence="2 3">
    <name type="scientific">Cryphonectria parasitica (strain ATCC 38755 / EP155)</name>
    <dbReference type="NCBI Taxonomy" id="660469"/>
    <lineage>
        <taxon>Eukaryota</taxon>
        <taxon>Fungi</taxon>
        <taxon>Dikarya</taxon>
        <taxon>Ascomycota</taxon>
        <taxon>Pezizomycotina</taxon>
        <taxon>Sordariomycetes</taxon>
        <taxon>Sordariomycetidae</taxon>
        <taxon>Diaporthales</taxon>
        <taxon>Cryphonectriaceae</taxon>
        <taxon>Cryphonectria-Endothia species complex</taxon>
        <taxon>Cryphonectria</taxon>
    </lineage>
</organism>
<dbReference type="SUPFAM" id="SSF82199">
    <property type="entry name" value="SET domain"/>
    <property type="match status" value="1"/>
</dbReference>
<dbReference type="EMBL" id="MU032354">
    <property type="protein sequence ID" value="KAF3760067.1"/>
    <property type="molecule type" value="Genomic_DNA"/>
</dbReference>
<keyword evidence="3" id="KW-1185">Reference proteome</keyword>
<protein>
    <submittedName>
        <fullName evidence="2">SET domain-containing protein</fullName>
    </submittedName>
</protein>
<reference evidence="2" key="1">
    <citation type="journal article" date="2020" name="Phytopathology">
        <title>Genome sequence of the chestnut blight fungus Cryphonectria parasitica EP155: A fundamental resource for an archetypical invasive plant pathogen.</title>
        <authorList>
            <person name="Crouch J.A."/>
            <person name="Dawe A."/>
            <person name="Aerts A."/>
            <person name="Barry K."/>
            <person name="Churchill A.C.L."/>
            <person name="Grimwood J."/>
            <person name="Hillman B."/>
            <person name="Milgroom M.G."/>
            <person name="Pangilinan J."/>
            <person name="Smith M."/>
            <person name="Salamov A."/>
            <person name="Schmutz J."/>
            <person name="Yadav J."/>
            <person name="Grigoriev I.V."/>
            <person name="Nuss D."/>
        </authorList>
    </citation>
    <scope>NUCLEOTIDE SEQUENCE</scope>
    <source>
        <strain evidence="2">EP155</strain>
    </source>
</reference>
<sequence length="403" mass="45822">MARNLERARIDIQRLVDAVQSRDAIRQFCDLVNTRREPSLEDSIRSSHSHFQRPPGVDLPTLSAARYLILLNRGQQTSKIMTRIHQYLLAKICADHKQGSLRLESDMKKNILRISGLSSHQYDWQVSRGKKWIRLCGEDFDGVLCFILAGRFNSFDIAPNRYLDLDDGQLQTFHQLLKKKSNYTTSICSTGKAFQESLRAEDIHFRWETPKLLPISDLEESTMLSYLKPFKPLRENRFDANNFPEPARNPTILSDTEKQCDFCNDTTCYCLLQRLPKYNIRIKRYHGKGLGLQAVSNQFGAIVFEAGTLLGFLTGRLVPPKTCNHDMAAAMDDCQLDCSEMGNCFRLLNHACPDHAVAGLKKRRVSGQKMLAVEALQDIRSGTEITIDYGLKSCHLDCHSCCG</sequence>
<name>A0A9P5CJC8_CRYP1</name>
<dbReference type="InterPro" id="IPR046341">
    <property type="entry name" value="SET_dom_sf"/>
</dbReference>